<reference evidence="12" key="1">
    <citation type="submission" date="2016-11" db="EMBL/GenBank/DDBJ databases">
        <authorList>
            <person name="Guldener U."/>
        </authorList>
    </citation>
    <scope>NUCLEOTIDE SEQUENCE [LARGE SCALE GENOMIC DNA]</scope>
</reference>
<dbReference type="GO" id="GO:0000339">
    <property type="term" value="F:RNA cap binding"/>
    <property type="evidence" value="ECO:0007669"/>
    <property type="project" value="EnsemblFungi"/>
</dbReference>
<dbReference type="GO" id="GO:0042789">
    <property type="term" value="P:mRNA transcription by RNA polymerase II"/>
    <property type="evidence" value="ECO:0007669"/>
    <property type="project" value="EnsemblFungi"/>
</dbReference>
<dbReference type="GO" id="GO:0000243">
    <property type="term" value="C:commitment complex"/>
    <property type="evidence" value="ECO:0007669"/>
    <property type="project" value="EnsemblFungi"/>
</dbReference>
<feature type="domain" description="RRM" evidence="10">
    <location>
        <begin position="77"/>
        <end position="155"/>
    </location>
</feature>
<dbReference type="InterPro" id="IPR035979">
    <property type="entry name" value="RBD_domain_sf"/>
</dbReference>
<dbReference type="PROSITE" id="PS50102">
    <property type="entry name" value="RRM"/>
    <property type="match status" value="1"/>
</dbReference>
<dbReference type="Proteomes" id="UP000183365">
    <property type="component" value="Unassembled WGS sequence"/>
</dbReference>
<evidence type="ECO:0000256" key="4">
    <source>
        <dbReference type="ARBA" id="ARBA00022884"/>
    </source>
</evidence>
<evidence type="ECO:0000313" key="12">
    <source>
        <dbReference type="Proteomes" id="UP000183365"/>
    </source>
</evidence>
<accession>A0A1L0CLI7</accession>
<evidence type="ECO:0000256" key="1">
    <source>
        <dbReference type="ARBA" id="ARBA00004123"/>
    </source>
</evidence>
<dbReference type="InterPro" id="IPR034148">
    <property type="entry name" value="NCBP2_RRM"/>
</dbReference>
<evidence type="ECO:0000256" key="6">
    <source>
        <dbReference type="ARBA" id="ARBA00023242"/>
    </source>
</evidence>
<dbReference type="Pfam" id="PF00076">
    <property type="entry name" value="RRM_1"/>
    <property type="match status" value="1"/>
</dbReference>
<dbReference type="GO" id="GO:0006970">
    <property type="term" value="P:response to osmotic stress"/>
    <property type="evidence" value="ECO:0007669"/>
    <property type="project" value="EnsemblFungi"/>
</dbReference>
<evidence type="ECO:0000256" key="8">
    <source>
        <dbReference type="RuleBase" id="RU364036"/>
    </source>
</evidence>
<dbReference type="InterPro" id="IPR012677">
    <property type="entry name" value="Nucleotide-bd_a/b_plait_sf"/>
</dbReference>
<dbReference type="InterPro" id="IPR000504">
    <property type="entry name" value="RRM_dom"/>
</dbReference>
<dbReference type="SMART" id="SM00360">
    <property type="entry name" value="RRM"/>
    <property type="match status" value="1"/>
</dbReference>
<dbReference type="OrthoDB" id="201398at2759"/>
<keyword evidence="6 8" id="KW-0539">Nucleus</keyword>
<evidence type="ECO:0000313" key="11">
    <source>
        <dbReference type="EMBL" id="SGZ39281.1"/>
    </source>
</evidence>
<evidence type="ECO:0000256" key="9">
    <source>
        <dbReference type="SAM" id="MobiDB-lite"/>
    </source>
</evidence>
<evidence type="ECO:0000256" key="2">
    <source>
        <dbReference type="ARBA" id="ARBA00010725"/>
    </source>
</evidence>
<dbReference type="EMBL" id="FQNF01000020">
    <property type="protein sequence ID" value="SGZ39281.1"/>
    <property type="molecule type" value="Genomic_DNA"/>
</dbReference>
<dbReference type="InterPro" id="IPR027157">
    <property type="entry name" value="NCBP2"/>
</dbReference>
<dbReference type="GO" id="GO:0005846">
    <property type="term" value="C:nuclear cap binding complex"/>
    <property type="evidence" value="ECO:0007669"/>
    <property type="project" value="EnsemblFungi"/>
</dbReference>
<keyword evidence="3 8" id="KW-0507">mRNA processing</keyword>
<evidence type="ECO:0000259" key="10">
    <source>
        <dbReference type="PROSITE" id="PS50102"/>
    </source>
</evidence>
<sequence length="214" mass="24488">MATIAEFEEVHYNHTAKRLDAPSSYLIRKAKLENKKVHYEKRNMMRSMADALFAENKEHENVDEAGVEMLTNAMTSKTIYVGNISEYTKEEQLYELFSEVGSVQTVIMGLDRLKFTPCGFAFVIFDDIESAMNAVKFTKNAILDGKRITVDLDSGFESGREFGRGFTGGQRTRADYNRMKQYVAHSNRYGARSNVYIPNKNKKKNETSETNEEQ</sequence>
<organism evidence="11 12">
    <name type="scientific">Hanseniaspora guilliermondii</name>
    <dbReference type="NCBI Taxonomy" id="56406"/>
    <lineage>
        <taxon>Eukaryota</taxon>
        <taxon>Fungi</taxon>
        <taxon>Dikarya</taxon>
        <taxon>Ascomycota</taxon>
        <taxon>Saccharomycotina</taxon>
        <taxon>Saccharomycetes</taxon>
        <taxon>Saccharomycodales</taxon>
        <taxon>Saccharomycodaceae</taxon>
        <taxon>Hanseniaspora</taxon>
    </lineage>
</organism>
<dbReference type="GO" id="GO:0000956">
    <property type="term" value="P:nuclear-transcribed mRNA catabolic process"/>
    <property type="evidence" value="ECO:0007669"/>
    <property type="project" value="EnsemblFungi"/>
</dbReference>
<dbReference type="AlphaFoldDB" id="A0A1L0CLI7"/>
<dbReference type="VEuPathDB" id="FungiDB:HGUI_01481"/>
<feature type="region of interest" description="Disordered" evidence="9">
    <location>
        <begin position="194"/>
        <end position="214"/>
    </location>
</feature>
<dbReference type="SUPFAM" id="SSF54928">
    <property type="entry name" value="RNA-binding domain, RBD"/>
    <property type="match status" value="1"/>
</dbReference>
<dbReference type="Gene3D" id="3.30.70.330">
    <property type="match status" value="1"/>
</dbReference>
<keyword evidence="5 8" id="KW-0508">mRNA splicing</keyword>
<dbReference type="PANTHER" id="PTHR18847">
    <property type="entry name" value="20 KD NUCLEAR CAP BINDING PROTEIN"/>
    <property type="match status" value="1"/>
</dbReference>
<evidence type="ECO:0000256" key="3">
    <source>
        <dbReference type="ARBA" id="ARBA00022664"/>
    </source>
</evidence>
<evidence type="ECO:0000256" key="5">
    <source>
        <dbReference type="ARBA" id="ARBA00023187"/>
    </source>
</evidence>
<comment type="similarity">
    <text evidence="2 8">Belongs to the RRM NCBP2 family.</text>
</comment>
<keyword evidence="4 7" id="KW-0694">RNA-binding</keyword>
<keyword evidence="12" id="KW-1185">Reference proteome</keyword>
<gene>
    <name evidence="11" type="ORF">HGUI_01481</name>
</gene>
<dbReference type="GO" id="GO:0006406">
    <property type="term" value="P:mRNA export from nucleus"/>
    <property type="evidence" value="ECO:0007669"/>
    <property type="project" value="EnsemblFungi"/>
</dbReference>
<dbReference type="GO" id="GO:0045292">
    <property type="term" value="P:mRNA cis splicing, via spliceosome"/>
    <property type="evidence" value="ECO:0007669"/>
    <property type="project" value="InterPro"/>
</dbReference>
<dbReference type="CDD" id="cd12240">
    <property type="entry name" value="RRM_NCBP2"/>
    <property type="match status" value="1"/>
</dbReference>
<evidence type="ECO:0000256" key="7">
    <source>
        <dbReference type="PROSITE-ProRule" id="PRU00176"/>
    </source>
</evidence>
<proteinExistence type="inferred from homology"/>
<name>A0A1L0CLI7_9ASCO</name>
<dbReference type="GO" id="GO:0031124">
    <property type="term" value="P:mRNA 3'-end processing"/>
    <property type="evidence" value="ECO:0007669"/>
    <property type="project" value="EnsemblFungi"/>
</dbReference>
<protein>
    <recommendedName>
        <fullName evidence="8">Nuclear cap-binding protein subunit 2</fullName>
    </recommendedName>
    <alternativeName>
        <fullName evidence="8">20 kDa nuclear cap-binding protein</fullName>
    </alternativeName>
</protein>
<dbReference type="PANTHER" id="PTHR18847:SF0">
    <property type="entry name" value="NUCLEAR CAP-BINDING PROTEIN SUBUNIT 2"/>
    <property type="match status" value="1"/>
</dbReference>
<comment type="subcellular location">
    <subcellularLocation>
        <location evidence="1 8">Nucleus</location>
    </subcellularLocation>
</comment>